<dbReference type="EMBL" id="WNBW01000001">
    <property type="protein sequence ID" value="MTU03329.1"/>
    <property type="molecule type" value="Genomic_DNA"/>
</dbReference>
<dbReference type="EMBL" id="WNBM01000001">
    <property type="protein sequence ID" value="MTT75197.1"/>
    <property type="molecule type" value="Genomic_DNA"/>
</dbReference>
<feature type="transmembrane region" description="Helical" evidence="6">
    <location>
        <begin position="274"/>
        <end position="292"/>
    </location>
</feature>
<feature type="transmembrane region" description="Helical" evidence="6">
    <location>
        <begin position="398"/>
        <end position="414"/>
    </location>
</feature>
<evidence type="ECO:0000313" key="7">
    <source>
        <dbReference type="EMBL" id="MTT75197.1"/>
    </source>
</evidence>
<dbReference type="RefSeq" id="WP_154338758.1">
    <property type="nucleotide sequence ID" value="NZ_WNBG01000001.1"/>
</dbReference>
<feature type="transmembrane region" description="Helical" evidence="6">
    <location>
        <begin position="90"/>
        <end position="109"/>
    </location>
</feature>
<comment type="subcellular location">
    <subcellularLocation>
        <location evidence="1">Cell membrane</location>
        <topology evidence="1">Multi-pass membrane protein</topology>
    </subcellularLocation>
</comment>
<name>A0A7X3BUL0_9FIRM</name>
<evidence type="ECO:0000256" key="5">
    <source>
        <dbReference type="ARBA" id="ARBA00023136"/>
    </source>
</evidence>
<feature type="transmembrane region" description="Helical" evidence="6">
    <location>
        <begin position="121"/>
        <end position="140"/>
    </location>
</feature>
<sequence length="506" mass="57923">MRIEQVSKNIKYSTITYVLKLTLQFVVRLVFVRSLPIEYLGINGLFTNLLAMLSLAELGVGPAIVYSLYKPLAEKDTETVKALMWLFQKAYSGIGIFIIVAGICVLPWLDWFIKGNAVTDIHWFYVIFLLNTGVSYFYSYKRNLLIADQKQYINSIYQSGGQIVLAVLQIIALLVYPSYWLYIVLMLLVTVCENFAVAKKADQVYQFLQDKVVKKLDIGIKNTIIKNVKAMIAHKIGGMAVFSTSNLILSKFVGLTAVGLYSNYYLVINAINSFASQFFASVTASIGNLLALESADKKNKIFQVTEFTVAWQAMIVSCGFYVLLNQLIELWLGERFLFDAIIVNWLIVNFYLMYMRKAVNTFKDASGLYWNDRYKPLAEAVINLVASVYLTIHYGVIGVIWGGIISTLLTCFWVEPYVLFRNSIEIKLKDYFKDYFKYAVVTLLTAVFSKWLYNKLFSEVTVINFILGVILCLIISNSVWISVFRKREEMAYLRNIAREKFGMRFL</sequence>
<keyword evidence="9" id="KW-1185">Reference proteome</keyword>
<dbReference type="OrthoDB" id="8609648at2"/>
<keyword evidence="3 6" id="KW-0812">Transmembrane</keyword>
<reference evidence="9 10" key="1">
    <citation type="journal article" date="2019" name="Nat. Med.">
        <title>A library of human gut bacterial isolates paired with longitudinal multiomics data enables mechanistic microbiome research.</title>
        <authorList>
            <person name="Poyet M."/>
            <person name="Groussin M."/>
            <person name="Gibbons S.M."/>
            <person name="Avila-Pacheco J."/>
            <person name="Jiang X."/>
            <person name="Kearney S.M."/>
            <person name="Perrotta A.R."/>
            <person name="Berdy B."/>
            <person name="Zhao S."/>
            <person name="Lieberman T.D."/>
            <person name="Swanson P.K."/>
            <person name="Smith M."/>
            <person name="Roesemann S."/>
            <person name="Alexander J.E."/>
            <person name="Rich S.A."/>
            <person name="Livny J."/>
            <person name="Vlamakis H."/>
            <person name="Clish C."/>
            <person name="Bullock K."/>
            <person name="Deik A."/>
            <person name="Scott J."/>
            <person name="Pierce K.A."/>
            <person name="Xavier R.J."/>
            <person name="Alm E.J."/>
        </authorList>
    </citation>
    <scope>NUCLEOTIDE SEQUENCE [LARGE SCALE GENOMIC DNA]</scope>
    <source>
        <strain evidence="7 10">BIOML-A13</strain>
        <strain evidence="8 9">BIOML-A3</strain>
    </source>
</reference>
<feature type="transmembrane region" description="Helical" evidence="6">
    <location>
        <begin position="465"/>
        <end position="484"/>
    </location>
</feature>
<organism evidence="7 10">
    <name type="scientific">Phascolarctobacterium faecium</name>
    <dbReference type="NCBI Taxonomy" id="33025"/>
    <lineage>
        <taxon>Bacteria</taxon>
        <taxon>Bacillati</taxon>
        <taxon>Bacillota</taxon>
        <taxon>Negativicutes</taxon>
        <taxon>Acidaminococcales</taxon>
        <taxon>Acidaminococcaceae</taxon>
        <taxon>Phascolarctobacterium</taxon>
    </lineage>
</organism>
<comment type="caution">
    <text evidence="7">The sequence shown here is derived from an EMBL/GenBank/DDBJ whole genome shotgun (WGS) entry which is preliminary data.</text>
</comment>
<dbReference type="AlphaFoldDB" id="A0A7X3BUL0"/>
<feature type="transmembrane region" description="Helical" evidence="6">
    <location>
        <begin position="336"/>
        <end position="354"/>
    </location>
</feature>
<evidence type="ECO:0000313" key="8">
    <source>
        <dbReference type="EMBL" id="MTU03329.1"/>
    </source>
</evidence>
<evidence type="ECO:0000256" key="6">
    <source>
        <dbReference type="SAM" id="Phobius"/>
    </source>
</evidence>
<evidence type="ECO:0000256" key="4">
    <source>
        <dbReference type="ARBA" id="ARBA00022989"/>
    </source>
</evidence>
<feature type="transmembrane region" description="Helical" evidence="6">
    <location>
        <begin position="12"/>
        <end position="31"/>
    </location>
</feature>
<dbReference type="Proteomes" id="UP000484547">
    <property type="component" value="Unassembled WGS sequence"/>
</dbReference>
<feature type="transmembrane region" description="Helical" evidence="6">
    <location>
        <begin position="51"/>
        <end position="69"/>
    </location>
</feature>
<accession>A0A7X3BUL0</accession>
<keyword evidence="4 6" id="KW-1133">Transmembrane helix</keyword>
<evidence type="ECO:0000313" key="9">
    <source>
        <dbReference type="Proteomes" id="UP000443070"/>
    </source>
</evidence>
<dbReference type="PANTHER" id="PTHR30250">
    <property type="entry name" value="PST FAMILY PREDICTED COLANIC ACID TRANSPORTER"/>
    <property type="match status" value="1"/>
</dbReference>
<dbReference type="PANTHER" id="PTHR30250:SF26">
    <property type="entry name" value="PSMA PROTEIN"/>
    <property type="match status" value="1"/>
</dbReference>
<gene>
    <name evidence="7" type="ORF">GMD11_02800</name>
    <name evidence="8" type="ORF">GMD18_02800</name>
</gene>
<evidence type="ECO:0000313" key="10">
    <source>
        <dbReference type="Proteomes" id="UP000484547"/>
    </source>
</evidence>
<feature type="transmembrane region" description="Helical" evidence="6">
    <location>
        <begin position="304"/>
        <end position="324"/>
    </location>
</feature>
<proteinExistence type="predicted"/>
<feature type="transmembrane region" description="Helical" evidence="6">
    <location>
        <begin position="435"/>
        <end position="453"/>
    </location>
</feature>
<keyword evidence="5 6" id="KW-0472">Membrane</keyword>
<evidence type="ECO:0000256" key="2">
    <source>
        <dbReference type="ARBA" id="ARBA00022475"/>
    </source>
</evidence>
<evidence type="ECO:0000256" key="1">
    <source>
        <dbReference type="ARBA" id="ARBA00004651"/>
    </source>
</evidence>
<feature type="transmembrane region" description="Helical" evidence="6">
    <location>
        <begin position="236"/>
        <end position="262"/>
    </location>
</feature>
<feature type="transmembrane region" description="Helical" evidence="6">
    <location>
        <begin position="152"/>
        <end position="173"/>
    </location>
</feature>
<dbReference type="GO" id="GO:0005886">
    <property type="term" value="C:plasma membrane"/>
    <property type="evidence" value="ECO:0007669"/>
    <property type="project" value="UniProtKB-SubCell"/>
</dbReference>
<evidence type="ECO:0000256" key="3">
    <source>
        <dbReference type="ARBA" id="ARBA00022692"/>
    </source>
</evidence>
<protein>
    <submittedName>
        <fullName evidence="7">Transporter</fullName>
    </submittedName>
</protein>
<dbReference type="InterPro" id="IPR050833">
    <property type="entry name" value="Poly_Biosynth_Transport"/>
</dbReference>
<keyword evidence="2" id="KW-1003">Cell membrane</keyword>
<dbReference type="Proteomes" id="UP000443070">
    <property type="component" value="Unassembled WGS sequence"/>
</dbReference>